<dbReference type="SMART" id="SM00382">
    <property type="entry name" value="AAA"/>
    <property type="match status" value="1"/>
</dbReference>
<evidence type="ECO:0000259" key="8">
    <source>
        <dbReference type="PROSITE" id="PS50893"/>
    </source>
</evidence>
<dbReference type="EMBL" id="CAJPVJ010001425">
    <property type="protein sequence ID" value="CAG2164689.1"/>
    <property type="molecule type" value="Genomic_DNA"/>
</dbReference>
<proteinExistence type="predicted"/>
<dbReference type="EMBL" id="OC916250">
    <property type="protein sequence ID" value="CAD7643640.1"/>
    <property type="molecule type" value="Genomic_DNA"/>
</dbReference>
<dbReference type="InterPro" id="IPR003593">
    <property type="entry name" value="AAA+_ATPase"/>
</dbReference>
<feature type="transmembrane region" description="Helical" evidence="7">
    <location>
        <begin position="733"/>
        <end position="760"/>
    </location>
</feature>
<evidence type="ECO:0000256" key="7">
    <source>
        <dbReference type="SAM" id="Phobius"/>
    </source>
</evidence>
<dbReference type="PANTHER" id="PTHR43038:SF3">
    <property type="entry name" value="ABC TRANSPORTER G FAMILY MEMBER 20 ISOFORM X1"/>
    <property type="match status" value="1"/>
</dbReference>
<dbReference type="GO" id="GO:0016020">
    <property type="term" value="C:membrane"/>
    <property type="evidence" value="ECO:0007669"/>
    <property type="project" value="UniProtKB-SubCell"/>
</dbReference>
<dbReference type="InterPro" id="IPR017871">
    <property type="entry name" value="ABC_transporter-like_CS"/>
</dbReference>
<dbReference type="GO" id="GO:0005524">
    <property type="term" value="F:ATP binding"/>
    <property type="evidence" value="ECO:0007669"/>
    <property type="project" value="UniProtKB-KW"/>
</dbReference>
<dbReference type="AlphaFoldDB" id="A0A7R9QG42"/>
<keyword evidence="6 7" id="KW-0472">Membrane</keyword>
<dbReference type="Pfam" id="PF00005">
    <property type="entry name" value="ABC_tran"/>
    <property type="match status" value="1"/>
</dbReference>
<feature type="transmembrane region" description="Helical" evidence="7">
    <location>
        <begin position="194"/>
        <end position="215"/>
    </location>
</feature>
<reference evidence="10" key="1">
    <citation type="submission" date="2020-11" db="EMBL/GenBank/DDBJ databases">
        <authorList>
            <person name="Tran Van P."/>
        </authorList>
    </citation>
    <scope>NUCLEOTIDE SEQUENCE</scope>
</reference>
<dbReference type="InterPro" id="IPR003439">
    <property type="entry name" value="ABC_transporter-like_ATP-bd"/>
</dbReference>
<evidence type="ECO:0000256" key="2">
    <source>
        <dbReference type="ARBA" id="ARBA00022692"/>
    </source>
</evidence>
<sequence>KEYLRLTEYPDNASAFESVVKGKNYLSINFAENFSDSFETRLTDVFDLSDLEVNDNAAIGAFLVKYLVQAFGTFLDRLSSIMGGRDLYRVLSPLQIQEAVYGDTNLDITNHFGPSIMIVIAQILPMVISAFQIVTDRKNSSFERVFVAGVKPIEYFIAHMVENFMQCLTLVVLCMTVSYGVFSATQLGSYVEIFIMLLLQGVLGMSIGLMGALILADEVSVAVSISGLMLPLWIMSGVLWPLEAIPTYFRYISNLSPITIPLDSLRSVILRGWTFTKPQVFMGYVISGGKIFALLGPNGIGKTTLVRAILGRLKLKSGSIRVFGIRPGSQESDIPGAGVGYMPQELALFDEFTIEEILIYYGMLYHMNRQDMRDRITELIQILNLPEKSRPIHRLSGGQQRRVSIAITMIHRPRLIILDEPTVGVAFMSAGTIIKQSAPQLLLNEYQCQTLEEVFLKLVCEHNTYKENSCKTAKYPKPNANINEISDQPMNVKSAIDLTRVRAMLWKYYVLTNRRPLFLFMFYVIPVVALLSMELTVGQTPYNIPVGVYNGDSYTGPKAMSQLYIDSINSKYLALHDFPDADSAVDSVRKGVNFMSIEFNRNFSDAFGTRLSNILEMSDEDLDDSQIRLYVDMSNIALVLFIFKHIFDGFEQFSRTLNGTIGYDLYRYMSPVSIETPIYGKVDLDVSSHFAPSMIIVLAQCLPMVLSALQIIYDRKNTSLERVLVAGVRPLEFYLAHIIQNTTLITVHVGLSGLMLPLWIMSGVLWPLESIPHYFRYISDLSPITLPLDALRSIMFRGWTYNRTTVLYGYLITL</sequence>
<evidence type="ECO:0008006" key="12">
    <source>
        <dbReference type="Google" id="ProtNLM"/>
    </source>
</evidence>
<accession>A0A7R9QG42</accession>
<comment type="subcellular location">
    <subcellularLocation>
        <location evidence="1">Membrane</location>
        <topology evidence="1">Multi-pass membrane protein</topology>
    </subcellularLocation>
</comment>
<feature type="transmembrane region" description="Helical" evidence="7">
    <location>
        <begin position="221"/>
        <end position="242"/>
    </location>
</feature>
<dbReference type="GO" id="GO:0140359">
    <property type="term" value="F:ABC-type transporter activity"/>
    <property type="evidence" value="ECO:0007669"/>
    <property type="project" value="InterPro"/>
</dbReference>
<keyword evidence="5 7" id="KW-1133">Transmembrane helix</keyword>
<feature type="transmembrane region" description="Helical" evidence="7">
    <location>
        <begin position="155"/>
        <end position="182"/>
    </location>
</feature>
<dbReference type="PROSITE" id="PS51012">
    <property type="entry name" value="ABC_TM2"/>
    <property type="match status" value="1"/>
</dbReference>
<protein>
    <recommendedName>
        <fullName evidence="12">ABC transporter domain-containing protein</fullName>
    </recommendedName>
</protein>
<evidence type="ECO:0000313" key="11">
    <source>
        <dbReference type="Proteomes" id="UP000728032"/>
    </source>
</evidence>
<feature type="non-terminal residue" evidence="10">
    <location>
        <position position="1"/>
    </location>
</feature>
<evidence type="ECO:0000259" key="9">
    <source>
        <dbReference type="PROSITE" id="PS51012"/>
    </source>
</evidence>
<evidence type="ECO:0000256" key="4">
    <source>
        <dbReference type="ARBA" id="ARBA00022840"/>
    </source>
</evidence>
<dbReference type="Pfam" id="PF12698">
    <property type="entry name" value="ABC2_membrane_3"/>
    <property type="match status" value="1"/>
</dbReference>
<dbReference type="Pfam" id="PF01061">
    <property type="entry name" value="ABC2_membrane"/>
    <property type="match status" value="1"/>
</dbReference>
<evidence type="ECO:0000313" key="10">
    <source>
        <dbReference type="EMBL" id="CAD7643640.1"/>
    </source>
</evidence>
<keyword evidence="2 7" id="KW-0812">Transmembrane</keyword>
<dbReference type="GO" id="GO:0016887">
    <property type="term" value="F:ATP hydrolysis activity"/>
    <property type="evidence" value="ECO:0007669"/>
    <property type="project" value="InterPro"/>
</dbReference>
<feature type="domain" description="ABC transporter" evidence="8">
    <location>
        <begin position="260"/>
        <end position="498"/>
    </location>
</feature>
<dbReference type="Proteomes" id="UP000728032">
    <property type="component" value="Unassembled WGS sequence"/>
</dbReference>
<dbReference type="Gene3D" id="3.40.50.300">
    <property type="entry name" value="P-loop containing nucleotide triphosphate hydrolases"/>
    <property type="match status" value="1"/>
</dbReference>
<evidence type="ECO:0000256" key="6">
    <source>
        <dbReference type="ARBA" id="ARBA00023136"/>
    </source>
</evidence>
<feature type="transmembrane region" description="Helical" evidence="7">
    <location>
        <begin position="517"/>
        <end position="537"/>
    </location>
</feature>
<keyword evidence="11" id="KW-1185">Reference proteome</keyword>
<dbReference type="PROSITE" id="PS00211">
    <property type="entry name" value="ABC_TRANSPORTER_1"/>
    <property type="match status" value="1"/>
</dbReference>
<dbReference type="PANTHER" id="PTHR43038">
    <property type="entry name" value="ATP-BINDING CASSETTE, SUB-FAMILY H, MEMBER 1"/>
    <property type="match status" value="1"/>
</dbReference>
<feature type="non-terminal residue" evidence="10">
    <location>
        <position position="814"/>
    </location>
</feature>
<organism evidence="10">
    <name type="scientific">Oppiella nova</name>
    <dbReference type="NCBI Taxonomy" id="334625"/>
    <lineage>
        <taxon>Eukaryota</taxon>
        <taxon>Metazoa</taxon>
        <taxon>Ecdysozoa</taxon>
        <taxon>Arthropoda</taxon>
        <taxon>Chelicerata</taxon>
        <taxon>Arachnida</taxon>
        <taxon>Acari</taxon>
        <taxon>Acariformes</taxon>
        <taxon>Sarcoptiformes</taxon>
        <taxon>Oribatida</taxon>
        <taxon>Brachypylina</taxon>
        <taxon>Oppioidea</taxon>
        <taxon>Oppiidae</taxon>
        <taxon>Oppiella</taxon>
    </lineage>
</organism>
<dbReference type="InterPro" id="IPR047817">
    <property type="entry name" value="ABC2_TM_bact-type"/>
</dbReference>
<name>A0A7R9QG42_9ACAR</name>
<dbReference type="InterPro" id="IPR013525">
    <property type="entry name" value="ABC2_TM"/>
</dbReference>
<dbReference type="InterPro" id="IPR027417">
    <property type="entry name" value="P-loop_NTPase"/>
</dbReference>
<keyword evidence="3" id="KW-0547">Nucleotide-binding</keyword>
<evidence type="ECO:0000256" key="3">
    <source>
        <dbReference type="ARBA" id="ARBA00022741"/>
    </source>
</evidence>
<dbReference type="SUPFAM" id="SSF52540">
    <property type="entry name" value="P-loop containing nucleoside triphosphate hydrolases"/>
    <property type="match status" value="1"/>
</dbReference>
<gene>
    <name evidence="10" type="ORF">ONB1V03_LOCUS4239</name>
</gene>
<evidence type="ECO:0000256" key="5">
    <source>
        <dbReference type="ARBA" id="ARBA00022989"/>
    </source>
</evidence>
<dbReference type="OrthoDB" id="10255969at2759"/>
<keyword evidence="4" id="KW-0067">ATP-binding</keyword>
<dbReference type="PROSITE" id="PS50893">
    <property type="entry name" value="ABC_TRANSPORTER_2"/>
    <property type="match status" value="1"/>
</dbReference>
<feature type="transmembrane region" description="Helical" evidence="7">
    <location>
        <begin position="116"/>
        <end position="135"/>
    </location>
</feature>
<feature type="domain" description="ABC transmembrane type-2" evidence="9">
    <location>
        <begin position="68"/>
        <end position="303"/>
    </location>
</feature>
<feature type="transmembrane region" description="Helical" evidence="7">
    <location>
        <begin position="690"/>
        <end position="713"/>
    </location>
</feature>
<evidence type="ECO:0000256" key="1">
    <source>
        <dbReference type="ARBA" id="ARBA00004141"/>
    </source>
</evidence>